<sequence length="26" mass="3136">MPTGREFDFLFSRKKVPRQLFSVLHV</sequence>
<name>A0A0A9EK04_ARUDO</name>
<organism evidence="1">
    <name type="scientific">Arundo donax</name>
    <name type="common">Giant reed</name>
    <name type="synonym">Donax arundinaceus</name>
    <dbReference type="NCBI Taxonomy" id="35708"/>
    <lineage>
        <taxon>Eukaryota</taxon>
        <taxon>Viridiplantae</taxon>
        <taxon>Streptophyta</taxon>
        <taxon>Embryophyta</taxon>
        <taxon>Tracheophyta</taxon>
        <taxon>Spermatophyta</taxon>
        <taxon>Magnoliopsida</taxon>
        <taxon>Liliopsida</taxon>
        <taxon>Poales</taxon>
        <taxon>Poaceae</taxon>
        <taxon>PACMAD clade</taxon>
        <taxon>Arundinoideae</taxon>
        <taxon>Arundineae</taxon>
        <taxon>Arundo</taxon>
    </lineage>
</organism>
<reference evidence="1" key="1">
    <citation type="submission" date="2014-09" db="EMBL/GenBank/DDBJ databases">
        <authorList>
            <person name="Magalhaes I.L.F."/>
            <person name="Oliveira U."/>
            <person name="Santos F.R."/>
            <person name="Vidigal T.H.D.A."/>
            <person name="Brescovit A.D."/>
            <person name="Santos A.J."/>
        </authorList>
    </citation>
    <scope>NUCLEOTIDE SEQUENCE</scope>
    <source>
        <tissue evidence="1">Shoot tissue taken approximately 20 cm above the soil surface</tissue>
    </source>
</reference>
<reference evidence="1" key="2">
    <citation type="journal article" date="2015" name="Data Brief">
        <title>Shoot transcriptome of the giant reed, Arundo donax.</title>
        <authorList>
            <person name="Barrero R.A."/>
            <person name="Guerrero F.D."/>
            <person name="Moolhuijzen P."/>
            <person name="Goolsby J.A."/>
            <person name="Tidwell J."/>
            <person name="Bellgard S.E."/>
            <person name="Bellgard M.I."/>
        </authorList>
    </citation>
    <scope>NUCLEOTIDE SEQUENCE</scope>
    <source>
        <tissue evidence="1">Shoot tissue taken approximately 20 cm above the soil surface</tissue>
    </source>
</reference>
<evidence type="ECO:0000313" key="1">
    <source>
        <dbReference type="EMBL" id="JAD98160.1"/>
    </source>
</evidence>
<accession>A0A0A9EK04</accession>
<dbReference type="EMBL" id="GBRH01199735">
    <property type="protein sequence ID" value="JAD98160.1"/>
    <property type="molecule type" value="Transcribed_RNA"/>
</dbReference>
<dbReference type="AlphaFoldDB" id="A0A0A9EK04"/>
<proteinExistence type="predicted"/>
<protein>
    <submittedName>
        <fullName evidence="1">Uncharacterized protein</fullName>
    </submittedName>
</protein>